<dbReference type="Pfam" id="PF12728">
    <property type="entry name" value="HTH_17"/>
    <property type="match status" value="1"/>
</dbReference>
<reference evidence="2 3" key="1">
    <citation type="submission" date="2014-11" db="EMBL/GenBank/DDBJ databases">
        <title>Genome sequence of Microbacterium mangrovi MUSC 115(T).</title>
        <authorList>
            <person name="Lee L.-H."/>
        </authorList>
    </citation>
    <scope>NUCLEOTIDE SEQUENCE [LARGE SCALE GENOMIC DNA]</scope>
    <source>
        <strain evidence="2 3">MUSC 115</strain>
    </source>
</reference>
<protein>
    <recommendedName>
        <fullName evidence="1">Helix-turn-helix domain-containing protein</fullName>
    </recommendedName>
</protein>
<dbReference type="AlphaFoldDB" id="A0A0B2A6A6"/>
<evidence type="ECO:0000313" key="2">
    <source>
        <dbReference type="EMBL" id="KHK99059.1"/>
    </source>
</evidence>
<dbReference type="EMBL" id="JTDK01000006">
    <property type="protein sequence ID" value="KHK99059.1"/>
    <property type="molecule type" value="Genomic_DNA"/>
</dbReference>
<dbReference type="InterPro" id="IPR010093">
    <property type="entry name" value="SinI_DNA-bd"/>
</dbReference>
<sequence length="83" mass="9126">MITPSQVAESLSIDVDEVIALIMEGRLRGARVGSPPQWRIDEASVVEYLDEQIEEARQIALWNQSNAASFPEVWGAGFTSHGV</sequence>
<organism evidence="2 3">
    <name type="scientific">Microbacterium mangrovi</name>
    <dbReference type="NCBI Taxonomy" id="1348253"/>
    <lineage>
        <taxon>Bacteria</taxon>
        <taxon>Bacillati</taxon>
        <taxon>Actinomycetota</taxon>
        <taxon>Actinomycetes</taxon>
        <taxon>Micrococcales</taxon>
        <taxon>Microbacteriaceae</taxon>
        <taxon>Microbacterium</taxon>
    </lineage>
</organism>
<keyword evidence="3" id="KW-1185">Reference proteome</keyword>
<comment type="caution">
    <text evidence="2">The sequence shown here is derived from an EMBL/GenBank/DDBJ whole genome shotgun (WGS) entry which is preliminary data.</text>
</comment>
<gene>
    <name evidence="2" type="ORF">LK09_08515</name>
</gene>
<feature type="domain" description="Helix-turn-helix" evidence="1">
    <location>
        <begin position="2"/>
        <end position="52"/>
    </location>
</feature>
<proteinExistence type="predicted"/>
<dbReference type="Proteomes" id="UP000031030">
    <property type="component" value="Unassembled WGS sequence"/>
</dbReference>
<accession>A0A0B2A6A6</accession>
<evidence type="ECO:0000259" key="1">
    <source>
        <dbReference type="Pfam" id="PF12728"/>
    </source>
</evidence>
<dbReference type="InterPro" id="IPR041657">
    <property type="entry name" value="HTH_17"/>
</dbReference>
<dbReference type="NCBIfam" id="TIGR01764">
    <property type="entry name" value="excise"/>
    <property type="match status" value="1"/>
</dbReference>
<dbReference type="OrthoDB" id="5524782at2"/>
<name>A0A0B2A6A6_9MICO</name>
<dbReference type="GO" id="GO:0003677">
    <property type="term" value="F:DNA binding"/>
    <property type="evidence" value="ECO:0007669"/>
    <property type="project" value="InterPro"/>
</dbReference>
<evidence type="ECO:0000313" key="3">
    <source>
        <dbReference type="Proteomes" id="UP000031030"/>
    </source>
</evidence>